<organism evidence="2 3">
    <name type="scientific">Brachionus plicatilis</name>
    <name type="common">Marine rotifer</name>
    <name type="synonym">Brachionus muelleri</name>
    <dbReference type="NCBI Taxonomy" id="10195"/>
    <lineage>
        <taxon>Eukaryota</taxon>
        <taxon>Metazoa</taxon>
        <taxon>Spiralia</taxon>
        <taxon>Gnathifera</taxon>
        <taxon>Rotifera</taxon>
        <taxon>Eurotatoria</taxon>
        <taxon>Monogononta</taxon>
        <taxon>Pseudotrocha</taxon>
        <taxon>Ploima</taxon>
        <taxon>Brachionidae</taxon>
        <taxon>Brachionus</taxon>
    </lineage>
</organism>
<feature type="transmembrane region" description="Helical" evidence="1">
    <location>
        <begin position="31"/>
        <end position="53"/>
    </location>
</feature>
<evidence type="ECO:0000313" key="2">
    <source>
        <dbReference type="EMBL" id="RNA18557.1"/>
    </source>
</evidence>
<keyword evidence="1" id="KW-1133">Transmembrane helix</keyword>
<keyword evidence="1" id="KW-0472">Membrane</keyword>
<proteinExistence type="predicted"/>
<dbReference type="OrthoDB" id="413122at2759"/>
<dbReference type="Proteomes" id="UP000276133">
    <property type="component" value="Unassembled WGS sequence"/>
</dbReference>
<keyword evidence="3" id="KW-1185">Reference proteome</keyword>
<sequence>MSWAFRIQNVPLKLLNRKKNLPNVEKDIRNWFLFMFTLILNSVSIIEVENYLINIHNVFNNPKFDVTVIYSLNLLQNKIKERNLSNSDISCERTTKENERDNEFQILLEESEALASEVSEKYS</sequence>
<protein>
    <submittedName>
        <fullName evidence="2">Uncharacterized protein</fullName>
    </submittedName>
</protein>
<evidence type="ECO:0000256" key="1">
    <source>
        <dbReference type="SAM" id="Phobius"/>
    </source>
</evidence>
<accession>A0A3M7R4M9</accession>
<evidence type="ECO:0000313" key="3">
    <source>
        <dbReference type="Proteomes" id="UP000276133"/>
    </source>
</evidence>
<dbReference type="EMBL" id="REGN01004218">
    <property type="protein sequence ID" value="RNA18557.1"/>
    <property type="molecule type" value="Genomic_DNA"/>
</dbReference>
<reference evidence="2 3" key="1">
    <citation type="journal article" date="2018" name="Sci. Rep.">
        <title>Genomic signatures of local adaptation to the degree of environmental predictability in rotifers.</title>
        <authorList>
            <person name="Franch-Gras L."/>
            <person name="Hahn C."/>
            <person name="Garcia-Roger E.M."/>
            <person name="Carmona M.J."/>
            <person name="Serra M."/>
            <person name="Gomez A."/>
        </authorList>
    </citation>
    <scope>NUCLEOTIDE SEQUENCE [LARGE SCALE GENOMIC DNA]</scope>
    <source>
        <strain evidence="2">HYR1</strain>
    </source>
</reference>
<dbReference type="AlphaFoldDB" id="A0A3M7R4M9"/>
<comment type="caution">
    <text evidence="2">The sequence shown here is derived from an EMBL/GenBank/DDBJ whole genome shotgun (WGS) entry which is preliminary data.</text>
</comment>
<keyword evidence="1" id="KW-0812">Transmembrane</keyword>
<gene>
    <name evidence="2" type="ORF">BpHYR1_007302</name>
</gene>
<name>A0A3M7R4M9_BRAPC</name>